<sequence>MSTGKASAIIAAGTMVSRVLGFIKMAMLVIAIGQSSSAAGAAFGLANQLPNNVYALVAGGVMSAVLVPQIVKASKAADGGEAYVSKILTLGGSVFIALAVIATVAAPVLVDLYAIAGDGFSAEQMTVAIGLAYWCMPQILFYAIYTLLGEIYNARSQFGPYTWAPVANNVISIAGLGFFIWLFGGEAVNRSIDVWDWDRVMVLGLVTTAGVAVQALVLVLFFRRTGMRFRLDFGWRGVGLRATGKASLWLFGIVIIGQVKGLVQSRVATLGDGANILTMQNAWYLFSLPHSIIAVSIAIAYFTRMSHHAASHDMGGIRADLSSALRAVGMLTTISALVLAVVAVPFARILEPRFELMMAMAWVIWAFLVCLVAFSAEYVVQRVFFALGDTRTAFVYSCFGMFVTFAGLWWASTLPPEWIIAGTALAVSVANLISFAVWLVLVRVKIGAFGFKLIAIRHIQYLAYGLLAAAAGFGVVLALGGYRPDGFGTINVLGAVTTCVAAGLVMGLIYFGLLFITRNPDFRATVDVVLDRFRRGRSSAEPAERVEPAEPV</sequence>
<keyword evidence="6 8" id="KW-1133">Transmembrane helix</keyword>
<name>A0A3N2ARS6_9MICO</name>
<evidence type="ECO:0000256" key="7">
    <source>
        <dbReference type="ARBA" id="ARBA00023136"/>
    </source>
</evidence>
<feature type="transmembrane region" description="Helical" evidence="8">
    <location>
        <begin position="359"/>
        <end position="380"/>
    </location>
</feature>
<dbReference type="RefSeq" id="WP_123696687.1">
    <property type="nucleotide sequence ID" value="NZ_RKHJ01000001.1"/>
</dbReference>
<dbReference type="GO" id="GO:0005886">
    <property type="term" value="C:plasma membrane"/>
    <property type="evidence" value="ECO:0007669"/>
    <property type="project" value="UniProtKB-SubCell"/>
</dbReference>
<evidence type="ECO:0000256" key="3">
    <source>
        <dbReference type="ARBA" id="ARBA00022692"/>
    </source>
</evidence>
<dbReference type="GO" id="GO:0034204">
    <property type="term" value="P:lipid translocation"/>
    <property type="evidence" value="ECO:0007669"/>
    <property type="project" value="TreeGrafter"/>
</dbReference>
<feature type="transmembrane region" description="Helical" evidence="8">
    <location>
        <begin position="392"/>
        <end position="412"/>
    </location>
</feature>
<feature type="transmembrane region" description="Helical" evidence="8">
    <location>
        <begin position="83"/>
        <end position="105"/>
    </location>
</feature>
<feature type="transmembrane region" description="Helical" evidence="8">
    <location>
        <begin position="52"/>
        <end position="71"/>
    </location>
</feature>
<keyword evidence="2" id="KW-1003">Cell membrane</keyword>
<feature type="transmembrane region" description="Helical" evidence="8">
    <location>
        <begin position="202"/>
        <end position="222"/>
    </location>
</feature>
<dbReference type="GO" id="GO:0015648">
    <property type="term" value="F:lipid-linked peptidoglycan transporter activity"/>
    <property type="evidence" value="ECO:0007669"/>
    <property type="project" value="TreeGrafter"/>
</dbReference>
<feature type="transmembrane region" description="Helical" evidence="8">
    <location>
        <begin position="324"/>
        <end position="347"/>
    </location>
</feature>
<keyword evidence="10" id="KW-1185">Reference proteome</keyword>
<evidence type="ECO:0000313" key="10">
    <source>
        <dbReference type="Proteomes" id="UP000275456"/>
    </source>
</evidence>
<dbReference type="EMBL" id="RKHJ01000001">
    <property type="protein sequence ID" value="ROR65618.1"/>
    <property type="molecule type" value="Genomic_DNA"/>
</dbReference>
<comment type="caution">
    <text evidence="9">The sequence shown here is derived from an EMBL/GenBank/DDBJ whole genome shotgun (WGS) entry which is preliminary data.</text>
</comment>
<dbReference type="OrthoDB" id="9786339at2"/>
<dbReference type="GO" id="GO:0009252">
    <property type="term" value="P:peptidoglycan biosynthetic process"/>
    <property type="evidence" value="ECO:0007669"/>
    <property type="project" value="UniProtKB-KW"/>
</dbReference>
<dbReference type="AlphaFoldDB" id="A0A3N2ARS6"/>
<accession>A0A3N2ARS6</accession>
<gene>
    <name evidence="9" type="ORF">EDD26_0987</name>
</gene>
<feature type="transmembrane region" description="Helical" evidence="8">
    <location>
        <begin position="160"/>
        <end position="182"/>
    </location>
</feature>
<feature type="transmembrane region" description="Helical" evidence="8">
    <location>
        <begin position="125"/>
        <end position="148"/>
    </location>
</feature>
<dbReference type="Proteomes" id="UP000275456">
    <property type="component" value="Unassembled WGS sequence"/>
</dbReference>
<evidence type="ECO:0000256" key="6">
    <source>
        <dbReference type="ARBA" id="ARBA00022989"/>
    </source>
</evidence>
<keyword evidence="5" id="KW-0573">Peptidoglycan synthesis</keyword>
<organism evidence="9 10">
    <name type="scientific">Agrococcus jenensis</name>
    <dbReference type="NCBI Taxonomy" id="46353"/>
    <lineage>
        <taxon>Bacteria</taxon>
        <taxon>Bacillati</taxon>
        <taxon>Actinomycetota</taxon>
        <taxon>Actinomycetes</taxon>
        <taxon>Micrococcales</taxon>
        <taxon>Microbacteriaceae</taxon>
        <taxon>Agrococcus</taxon>
    </lineage>
</organism>
<dbReference type="Pfam" id="PF03023">
    <property type="entry name" value="MurJ"/>
    <property type="match status" value="1"/>
</dbReference>
<feature type="transmembrane region" description="Helical" evidence="8">
    <location>
        <begin position="242"/>
        <end position="263"/>
    </location>
</feature>
<proteinExistence type="predicted"/>
<keyword evidence="7 8" id="KW-0472">Membrane</keyword>
<dbReference type="GO" id="GO:0008360">
    <property type="term" value="P:regulation of cell shape"/>
    <property type="evidence" value="ECO:0007669"/>
    <property type="project" value="UniProtKB-KW"/>
</dbReference>
<keyword evidence="3 8" id="KW-0812">Transmembrane</keyword>
<feature type="transmembrane region" description="Helical" evidence="8">
    <location>
        <begin position="492"/>
        <end position="516"/>
    </location>
</feature>
<dbReference type="PRINTS" id="PR01806">
    <property type="entry name" value="VIRFACTRMVIN"/>
</dbReference>
<evidence type="ECO:0000313" key="9">
    <source>
        <dbReference type="EMBL" id="ROR65618.1"/>
    </source>
</evidence>
<evidence type="ECO:0000256" key="8">
    <source>
        <dbReference type="SAM" id="Phobius"/>
    </source>
</evidence>
<feature type="transmembrane region" description="Helical" evidence="8">
    <location>
        <begin position="418"/>
        <end position="441"/>
    </location>
</feature>
<evidence type="ECO:0000256" key="5">
    <source>
        <dbReference type="ARBA" id="ARBA00022984"/>
    </source>
</evidence>
<feature type="transmembrane region" description="Helical" evidence="8">
    <location>
        <begin position="283"/>
        <end position="303"/>
    </location>
</feature>
<comment type="subcellular location">
    <subcellularLocation>
        <location evidence="1">Cell membrane</location>
        <topology evidence="1">Multi-pass membrane protein</topology>
    </subcellularLocation>
</comment>
<dbReference type="PANTHER" id="PTHR47019:SF1">
    <property type="entry name" value="LIPID II FLIPPASE MURJ"/>
    <property type="match status" value="1"/>
</dbReference>
<feature type="transmembrane region" description="Helical" evidence="8">
    <location>
        <begin position="25"/>
        <end position="46"/>
    </location>
</feature>
<evidence type="ECO:0000256" key="4">
    <source>
        <dbReference type="ARBA" id="ARBA00022960"/>
    </source>
</evidence>
<feature type="transmembrane region" description="Helical" evidence="8">
    <location>
        <begin position="461"/>
        <end position="480"/>
    </location>
</feature>
<keyword evidence="4" id="KW-0133">Cell shape</keyword>
<dbReference type="InterPro" id="IPR051050">
    <property type="entry name" value="Lipid_II_flippase_MurJ/MviN"/>
</dbReference>
<protein>
    <submittedName>
        <fullName evidence="9">Putative peptidoglycan lipid II flippase</fullName>
    </submittedName>
</protein>
<dbReference type="InterPro" id="IPR004268">
    <property type="entry name" value="MurJ"/>
</dbReference>
<reference evidence="9 10" key="1">
    <citation type="submission" date="2018-11" db="EMBL/GenBank/DDBJ databases">
        <title>Sequencing the genomes of 1000 actinobacteria strains.</title>
        <authorList>
            <person name="Klenk H.-P."/>
        </authorList>
    </citation>
    <scope>NUCLEOTIDE SEQUENCE [LARGE SCALE GENOMIC DNA]</scope>
    <source>
        <strain evidence="9 10">DSM 9580</strain>
    </source>
</reference>
<dbReference type="PANTHER" id="PTHR47019">
    <property type="entry name" value="LIPID II FLIPPASE MURJ"/>
    <property type="match status" value="1"/>
</dbReference>
<evidence type="ECO:0000256" key="2">
    <source>
        <dbReference type="ARBA" id="ARBA00022475"/>
    </source>
</evidence>
<evidence type="ECO:0000256" key="1">
    <source>
        <dbReference type="ARBA" id="ARBA00004651"/>
    </source>
</evidence>